<dbReference type="PANTHER" id="PTHR30592">
    <property type="entry name" value="FORMATE DEHYDROGENASE"/>
    <property type="match status" value="1"/>
</dbReference>
<dbReference type="InterPro" id="IPR016193">
    <property type="entry name" value="Cytidine_deaminase-like"/>
</dbReference>
<feature type="active site" description="Cysteine persulfide intermediate" evidence="3">
    <location>
        <position position="136"/>
    </location>
</feature>
<dbReference type="HAMAP" id="MF_00187">
    <property type="entry name" value="FdhD"/>
    <property type="match status" value="1"/>
</dbReference>
<comment type="subcellular location">
    <subcellularLocation>
        <location evidence="3">Cytoplasm</location>
    </subcellularLocation>
</comment>
<dbReference type="Gene3D" id="3.10.20.10">
    <property type="match status" value="1"/>
</dbReference>
<dbReference type="NCBIfam" id="TIGR00129">
    <property type="entry name" value="fdhD_narQ"/>
    <property type="match status" value="1"/>
</dbReference>
<sequence length="306" mass="31652">MSCAATPTALPHIDALSQHAVALHRLTGDNPAVQVQAQERTLASEVPIALVFNGISHAVMLATPQDLEDFALGFALSEGLIDSAADCFGMEVAPVAASAAGLPAGMDGMEVQIEISSRCFARLKDHRRSMSGRTGCGVCGVESFAALDLSFAPLPARDWVGAIGLPQVLRAMDALRDKQLLNAEAGAIHAAGWALADGALQDVVEDVGRHNALDKLLGRLARTGRLGEPGFVVLSSRGSHELVRKCAKLGIGALATISAPTAMGVRMAELTGLRFWGLCRAPSAVLYAPGVATPGVAPPDVATPDV</sequence>
<evidence type="ECO:0000256" key="1">
    <source>
        <dbReference type="ARBA" id="ARBA00022490"/>
    </source>
</evidence>
<keyword evidence="5" id="KW-1185">Reference proteome</keyword>
<evidence type="ECO:0000256" key="2">
    <source>
        <dbReference type="ARBA" id="ARBA00023150"/>
    </source>
</evidence>
<dbReference type="RefSeq" id="WP_261499257.1">
    <property type="nucleotide sequence ID" value="NZ_JAODYH010000003.1"/>
</dbReference>
<name>A0ABT2PKA0_9BURK</name>
<dbReference type="Gene3D" id="3.40.140.10">
    <property type="entry name" value="Cytidine Deaminase, domain 2"/>
    <property type="match status" value="1"/>
</dbReference>
<dbReference type="Proteomes" id="UP001525968">
    <property type="component" value="Unassembled WGS sequence"/>
</dbReference>
<dbReference type="PANTHER" id="PTHR30592:SF1">
    <property type="entry name" value="SULFUR CARRIER PROTEIN FDHD"/>
    <property type="match status" value="1"/>
</dbReference>
<comment type="function">
    <text evidence="3">Required for formate dehydrogenase (FDH) activity. Acts as a sulfur carrier protein that transfers sulfur from IscS to the molybdenum cofactor prior to its insertion into FDH.</text>
</comment>
<gene>
    <name evidence="3 4" type="primary">fdhD</name>
    <name evidence="4" type="ORF">N0K08_06425</name>
</gene>
<dbReference type="InterPro" id="IPR003786">
    <property type="entry name" value="FdhD"/>
</dbReference>
<keyword evidence="1 3" id="KW-0963">Cytoplasm</keyword>
<evidence type="ECO:0000313" key="5">
    <source>
        <dbReference type="Proteomes" id="UP001525968"/>
    </source>
</evidence>
<accession>A0ABT2PKA0</accession>
<comment type="caution">
    <text evidence="3">Lacks conserved residue(s) required for the propagation of feature annotation.</text>
</comment>
<evidence type="ECO:0000313" key="4">
    <source>
        <dbReference type="EMBL" id="MCT9810259.1"/>
    </source>
</evidence>
<dbReference type="EMBL" id="JAODYH010000003">
    <property type="protein sequence ID" value="MCT9810259.1"/>
    <property type="molecule type" value="Genomic_DNA"/>
</dbReference>
<dbReference type="Pfam" id="PF02634">
    <property type="entry name" value="FdhD-NarQ"/>
    <property type="match status" value="1"/>
</dbReference>
<reference evidence="4 5" key="1">
    <citation type="submission" date="2022-09" db="EMBL/GenBank/DDBJ databases">
        <title>Draft genome of isolate Be4.</title>
        <authorList>
            <person name="Sanchez-Castro I."/>
            <person name="Martinez-Rodriguez P."/>
            <person name="Descostes M."/>
            <person name="Merroun M."/>
        </authorList>
    </citation>
    <scope>NUCLEOTIDE SEQUENCE [LARGE SCALE GENOMIC DNA]</scope>
    <source>
        <strain evidence="4 5">Be4</strain>
    </source>
</reference>
<dbReference type="SUPFAM" id="SSF53927">
    <property type="entry name" value="Cytidine deaminase-like"/>
    <property type="match status" value="1"/>
</dbReference>
<proteinExistence type="inferred from homology"/>
<comment type="caution">
    <text evidence="4">The sequence shown here is derived from an EMBL/GenBank/DDBJ whole genome shotgun (WGS) entry which is preliminary data.</text>
</comment>
<protein>
    <recommendedName>
        <fullName evidence="3">Sulfur carrier protein FdhD</fullName>
    </recommendedName>
</protein>
<organism evidence="4 5">
    <name type="scientific">Acidovorax bellezanensis</name>
    <dbReference type="NCBI Taxonomy" id="2976702"/>
    <lineage>
        <taxon>Bacteria</taxon>
        <taxon>Pseudomonadati</taxon>
        <taxon>Pseudomonadota</taxon>
        <taxon>Betaproteobacteria</taxon>
        <taxon>Burkholderiales</taxon>
        <taxon>Comamonadaceae</taxon>
        <taxon>Acidovorax</taxon>
    </lineage>
</organism>
<keyword evidence="2 3" id="KW-0501">Molybdenum cofactor biosynthesis</keyword>
<evidence type="ECO:0000256" key="3">
    <source>
        <dbReference type="HAMAP-Rule" id="MF_00187"/>
    </source>
</evidence>
<dbReference type="PIRSF" id="PIRSF015626">
    <property type="entry name" value="FdhD"/>
    <property type="match status" value="1"/>
</dbReference>
<comment type="similarity">
    <text evidence="3">Belongs to the FdhD family.</text>
</comment>